<evidence type="ECO:0000313" key="1">
    <source>
        <dbReference type="EMBL" id="AUX08461.1"/>
    </source>
</evidence>
<name>A0A343TH89_9EURY</name>
<dbReference type="EMBL" id="CP025066">
    <property type="protein sequence ID" value="AUX08461.1"/>
    <property type="molecule type" value="Genomic_DNA"/>
</dbReference>
<dbReference type="AlphaFoldDB" id="A0A343TH89"/>
<evidence type="ECO:0000313" key="2">
    <source>
        <dbReference type="Proteomes" id="UP000263012"/>
    </source>
</evidence>
<dbReference type="SUPFAM" id="SSF56524">
    <property type="entry name" value="Oxidoreductase molybdopterin-binding domain"/>
    <property type="match status" value="1"/>
</dbReference>
<dbReference type="RefSeq" id="WP_133412122.1">
    <property type="nucleotide sequence ID" value="NZ_CP025066.1"/>
</dbReference>
<reference evidence="2" key="1">
    <citation type="submission" date="2017-11" db="EMBL/GenBank/DDBJ databases">
        <title>Phenotypic and genomic properties of facultatively anaerobic sulfur-reducing natronoarchaea from hypersaline soda lakes.</title>
        <authorList>
            <person name="Sorokin D.Y."/>
            <person name="Kublanov I.V."/>
            <person name="Roman P."/>
            <person name="Sinninghe Damste J.S."/>
            <person name="Golyshin P.N."/>
            <person name="Rojo D."/>
            <person name="Ciordia S."/>
            <person name="Mena M.D.C."/>
            <person name="Ferrer M."/>
            <person name="Messina E."/>
            <person name="Smedile F."/>
            <person name="La Spada G."/>
            <person name="La Cono V."/>
            <person name="Yakimov M.M."/>
        </authorList>
    </citation>
    <scope>NUCLEOTIDE SEQUENCE [LARGE SCALE GENOMIC DNA]</scope>
    <source>
        <strain evidence="2">AArc-Sl</strain>
    </source>
</reference>
<keyword evidence="2" id="KW-1185">Reference proteome</keyword>
<sequence>MTHDSAAATVTVRGDRTILLADTPAVREEYGWESRRFTIHCHTGRIVTGRWAGVPLGPAIEAADFPDDTTHVLATGGDGHRACIEIGPTLDGLVGFVCEEIDRGHDDEFDDDWRDTPRLLSPDIDSARTVRDVVAITALSLTSEEDPETYEAIV</sequence>
<dbReference type="Proteomes" id="UP000263012">
    <property type="component" value="Chromosome"/>
</dbReference>
<dbReference type="Gene3D" id="3.90.420.10">
    <property type="entry name" value="Oxidoreductase, molybdopterin-binding domain"/>
    <property type="match status" value="1"/>
</dbReference>
<dbReference type="InterPro" id="IPR036374">
    <property type="entry name" value="OxRdtase_Mopterin-bd_sf"/>
</dbReference>
<organism evidence="1 2">
    <name type="scientific">Halalkaliarchaeum desulfuricum</name>
    <dbReference type="NCBI Taxonomy" id="2055893"/>
    <lineage>
        <taxon>Archaea</taxon>
        <taxon>Methanobacteriati</taxon>
        <taxon>Methanobacteriota</taxon>
        <taxon>Stenosarchaea group</taxon>
        <taxon>Halobacteria</taxon>
        <taxon>Halobacteriales</taxon>
        <taxon>Haloferacaceae</taxon>
        <taxon>Halalkaliarchaeum</taxon>
    </lineage>
</organism>
<gene>
    <name evidence="1" type="ORF">AArcSl_0817</name>
</gene>
<proteinExistence type="predicted"/>
<protein>
    <submittedName>
        <fullName evidence="1">Sulfite oxidase-like oxidoreductase</fullName>
    </submittedName>
</protein>
<dbReference type="KEGG" id="hdf:AArcSl_0817"/>
<dbReference type="OrthoDB" id="230884at2157"/>
<accession>A0A343TH89</accession>
<dbReference type="GeneID" id="37877162"/>